<evidence type="ECO:0000313" key="5">
    <source>
        <dbReference type="Proteomes" id="UP000078595"/>
    </source>
</evidence>
<feature type="region of interest" description="Disordered" evidence="2">
    <location>
        <begin position="202"/>
        <end position="292"/>
    </location>
</feature>
<name>A0A1A6AAE0_9TREE</name>
<dbReference type="RefSeq" id="XP_018264870.1">
    <property type="nucleotide sequence ID" value="XM_018406376.1"/>
</dbReference>
<keyword evidence="1" id="KW-0175">Coiled coil</keyword>
<dbReference type="AlphaFoldDB" id="A0A1A6AAE0"/>
<dbReference type="EMBL" id="CP144532">
    <property type="protein sequence ID" value="WWC60458.1"/>
    <property type="molecule type" value="Genomic_DNA"/>
</dbReference>
<feature type="compositionally biased region" description="Basic residues" evidence="2">
    <location>
        <begin position="51"/>
        <end position="67"/>
    </location>
</feature>
<feature type="region of interest" description="Disordered" evidence="2">
    <location>
        <begin position="304"/>
        <end position="334"/>
    </location>
</feature>
<evidence type="ECO:0000256" key="2">
    <source>
        <dbReference type="SAM" id="MobiDB-lite"/>
    </source>
</evidence>
<dbReference type="KEGG" id="kdj:28966749"/>
<organism evidence="3">
    <name type="scientific">Kwoniella dejecticola CBS 10117</name>
    <dbReference type="NCBI Taxonomy" id="1296121"/>
    <lineage>
        <taxon>Eukaryota</taxon>
        <taxon>Fungi</taxon>
        <taxon>Dikarya</taxon>
        <taxon>Basidiomycota</taxon>
        <taxon>Agaricomycotina</taxon>
        <taxon>Tremellomycetes</taxon>
        <taxon>Tremellales</taxon>
        <taxon>Cryptococcaceae</taxon>
        <taxon>Kwoniella</taxon>
    </lineage>
</organism>
<protein>
    <submittedName>
        <fullName evidence="3">Uncharacterized protein</fullName>
    </submittedName>
</protein>
<keyword evidence="5" id="KW-1185">Reference proteome</keyword>
<sequence>MPQTRTLPVCAVSRLGEDSEETHHDHTDELSHSDDDLSSNLSDPPYEPVTQHKKSREKKKRARTRHPHPTEHVFPPPANDKERSRFAIGNGCQDCRDATEDEIAQWGIISYQTYEGDPKARSEGYDIFTAALSNRQKSAIENQSTWYFHPDFCEGYPCQGRIRYCEKLKRWTFGQRCVKHYAKGNFYCCPPFILGVNPAHPSETHELSKRYPSLDGPRDSQKSASPSSTNVPITRSTSAKKRKAESQDSPSSESYPSSSAPKPANTGSQSGPHTGEPAQATAGPEENQPDLANIHTPASIADQTISTSNGHSNLPLLHSTHGVSSNKGICVDPDTDDEEELIRVRRERDDARSRQSVWETKYDKERKDKKTLQEALSVLQKEYQQVQTGLEMEQDRITQERAEMKVTSQEMQKENELMRNRLDEVLAENEVLKGEVEALKRKWDQMKALWT</sequence>
<dbReference type="GeneID" id="28966749"/>
<feature type="coiled-coil region" evidence="1">
    <location>
        <begin position="362"/>
        <end position="442"/>
    </location>
</feature>
<feature type="compositionally biased region" description="Polar residues" evidence="2">
    <location>
        <begin position="222"/>
        <end position="237"/>
    </location>
</feature>
<dbReference type="OrthoDB" id="10634557at2759"/>
<feature type="region of interest" description="Disordered" evidence="2">
    <location>
        <begin position="1"/>
        <end position="84"/>
    </location>
</feature>
<dbReference type="Proteomes" id="UP000078595">
    <property type="component" value="Chromosome 3"/>
</dbReference>
<dbReference type="EMBL" id="KI894029">
    <property type="protein sequence ID" value="OBR87028.1"/>
    <property type="molecule type" value="Genomic_DNA"/>
</dbReference>
<feature type="compositionally biased region" description="Low complexity" evidence="2">
    <location>
        <begin position="247"/>
        <end position="263"/>
    </location>
</feature>
<evidence type="ECO:0000313" key="3">
    <source>
        <dbReference type="EMBL" id="OBR87028.1"/>
    </source>
</evidence>
<gene>
    <name evidence="3" type="ORF">I303_03050</name>
    <name evidence="4" type="ORF">I303_103030</name>
</gene>
<evidence type="ECO:0000313" key="4">
    <source>
        <dbReference type="EMBL" id="WWC60458.1"/>
    </source>
</evidence>
<evidence type="ECO:0000256" key="1">
    <source>
        <dbReference type="SAM" id="Coils"/>
    </source>
</evidence>
<reference evidence="4" key="3">
    <citation type="submission" date="2024-02" db="EMBL/GenBank/DDBJ databases">
        <title>Comparative genomics of Cryptococcus and Kwoniella reveals pathogenesis evolution and contrasting modes of karyotype evolution via chromosome fusion or intercentromeric recombination.</title>
        <authorList>
            <person name="Coelho M.A."/>
            <person name="David-Palma M."/>
            <person name="Shea T."/>
            <person name="Bowers K."/>
            <person name="McGinley-Smith S."/>
            <person name="Mohammad A.W."/>
            <person name="Gnirke A."/>
            <person name="Yurkov A.M."/>
            <person name="Nowrousian M."/>
            <person name="Sun S."/>
            <person name="Cuomo C.A."/>
            <person name="Heitman J."/>
        </authorList>
    </citation>
    <scope>NUCLEOTIDE SEQUENCE</scope>
    <source>
        <strain evidence="4">CBS 10117</strain>
    </source>
</reference>
<dbReference type="VEuPathDB" id="FungiDB:I303_03050"/>
<reference evidence="3" key="1">
    <citation type="submission" date="2013-07" db="EMBL/GenBank/DDBJ databases">
        <title>The Genome Sequence of Cryptococcus dejecticola CBS10117.</title>
        <authorList>
            <consortium name="The Broad Institute Genome Sequencing Platform"/>
            <person name="Cuomo C."/>
            <person name="Litvintseva A."/>
            <person name="Chen Y."/>
            <person name="Heitman J."/>
            <person name="Sun S."/>
            <person name="Springer D."/>
            <person name="Dromer F."/>
            <person name="Young S.K."/>
            <person name="Zeng Q."/>
            <person name="Gargeya S."/>
            <person name="Fitzgerald M."/>
            <person name="Abouelleil A."/>
            <person name="Alvarado L."/>
            <person name="Berlin A.M."/>
            <person name="Chapman S.B."/>
            <person name="Dewar J."/>
            <person name="Goldberg J."/>
            <person name="Griggs A."/>
            <person name="Gujja S."/>
            <person name="Hansen M."/>
            <person name="Howarth C."/>
            <person name="Imamovic A."/>
            <person name="Larimer J."/>
            <person name="McCowan C."/>
            <person name="Murphy C."/>
            <person name="Pearson M."/>
            <person name="Priest M."/>
            <person name="Roberts A."/>
            <person name="Saif S."/>
            <person name="Shea T."/>
            <person name="Sykes S."/>
            <person name="Wortman J."/>
            <person name="Nusbaum C."/>
            <person name="Birren B."/>
        </authorList>
    </citation>
    <scope>NUCLEOTIDE SEQUENCE [LARGE SCALE GENOMIC DNA]</scope>
    <source>
        <strain evidence="3">CBS 10117</strain>
    </source>
</reference>
<proteinExistence type="predicted"/>
<accession>A0A1A6AAE0</accession>
<feature type="compositionally biased region" description="Basic and acidic residues" evidence="2">
    <location>
        <begin position="15"/>
        <end position="35"/>
    </location>
</feature>
<reference evidence="4" key="2">
    <citation type="submission" date="2013-07" db="EMBL/GenBank/DDBJ databases">
        <authorList>
            <consortium name="The Broad Institute Genome Sequencing Platform"/>
            <person name="Cuomo C."/>
            <person name="Litvintseva A."/>
            <person name="Chen Y."/>
            <person name="Heitman J."/>
            <person name="Sun S."/>
            <person name="Springer D."/>
            <person name="Dromer F."/>
            <person name="Young S.K."/>
            <person name="Zeng Q."/>
            <person name="Gargeya S."/>
            <person name="Fitzgerald M."/>
            <person name="Abouelleil A."/>
            <person name="Alvarado L."/>
            <person name="Berlin A.M."/>
            <person name="Chapman S.B."/>
            <person name="Dewar J."/>
            <person name="Goldberg J."/>
            <person name="Griggs A."/>
            <person name="Gujja S."/>
            <person name="Hansen M."/>
            <person name="Howarth C."/>
            <person name="Imamovic A."/>
            <person name="Larimer J."/>
            <person name="McCowan C."/>
            <person name="Murphy C."/>
            <person name="Pearson M."/>
            <person name="Priest M."/>
            <person name="Roberts A."/>
            <person name="Saif S."/>
            <person name="Shea T."/>
            <person name="Sykes S."/>
            <person name="Wortman J."/>
            <person name="Nusbaum C."/>
            <person name="Birren B."/>
        </authorList>
    </citation>
    <scope>NUCLEOTIDE SEQUENCE</scope>
    <source>
        <strain evidence="4">CBS 10117</strain>
    </source>
</reference>